<reference evidence="3" key="1">
    <citation type="submission" date="2009-10" db="EMBL/GenBank/DDBJ databases">
        <title>Complete sequence of Bacillus selenitireducens MLS10.</title>
        <authorList>
            <consortium name="US DOE Joint Genome Institute"/>
            <person name="Lucas S."/>
            <person name="Copeland A."/>
            <person name="Lapidus A."/>
            <person name="Glavina del Rio T."/>
            <person name="Dalin E."/>
            <person name="Tice H."/>
            <person name="Bruce D."/>
            <person name="Goodwin L."/>
            <person name="Pitluck S."/>
            <person name="Sims D."/>
            <person name="Brettin T."/>
            <person name="Detter J.C."/>
            <person name="Han C."/>
            <person name="Larimer F."/>
            <person name="Land M."/>
            <person name="Hauser L."/>
            <person name="Kyrpides N."/>
            <person name="Ovchinnikova G."/>
            <person name="Stolz J."/>
        </authorList>
    </citation>
    <scope>NUCLEOTIDE SEQUENCE [LARGE SCALE GENOMIC DNA]</scope>
    <source>
        <strain evidence="3">MLS10</strain>
    </source>
</reference>
<proteinExistence type="inferred from homology"/>
<dbReference type="PANTHER" id="PTHR30543:SF21">
    <property type="entry name" value="NAD(P)H-DEPENDENT FMN REDUCTASE LOT6"/>
    <property type="match status" value="1"/>
</dbReference>
<name>D6XTD5_BACIE</name>
<protein>
    <submittedName>
        <fullName evidence="3">NADPH-dependent FMN reductase</fullName>
    </submittedName>
</protein>
<dbReference type="HOGENOM" id="CLU_055322_4_2_9"/>
<evidence type="ECO:0000259" key="2">
    <source>
        <dbReference type="Pfam" id="PF03358"/>
    </source>
</evidence>
<dbReference type="STRING" id="439292.Bsel_1559"/>
<evidence type="ECO:0000313" key="4">
    <source>
        <dbReference type="Proteomes" id="UP000000271"/>
    </source>
</evidence>
<dbReference type="AlphaFoldDB" id="D6XTD5"/>
<dbReference type="InterPro" id="IPR005025">
    <property type="entry name" value="FMN_Rdtase-like_dom"/>
</dbReference>
<sequence length="180" mass="19512">MTLQITGFSGSLRKQSLNRSVLTYMDKQFDEIQIVELNAIPLFNADVEAEGEPESVFAFKKAIKEADGLLIITPEYSHSMPGVLKNALDWAGSMTYENVLDGKPVMIAGASPSGMGTGFAQQHLRQVLAACNALVMPQPQVYIGGANDKITNGALTDEATTAFLTDAFRSFKTFIESVEK</sequence>
<dbReference type="Proteomes" id="UP000000271">
    <property type="component" value="Chromosome"/>
</dbReference>
<dbReference type="SUPFAM" id="SSF52218">
    <property type="entry name" value="Flavoproteins"/>
    <property type="match status" value="1"/>
</dbReference>
<dbReference type="PANTHER" id="PTHR30543">
    <property type="entry name" value="CHROMATE REDUCTASE"/>
    <property type="match status" value="1"/>
</dbReference>
<dbReference type="eggNOG" id="COG0431">
    <property type="taxonomic scope" value="Bacteria"/>
</dbReference>
<dbReference type="OrthoDB" id="9812295at2"/>
<dbReference type="RefSeq" id="WP_013172495.1">
    <property type="nucleotide sequence ID" value="NC_014219.1"/>
</dbReference>
<dbReference type="InterPro" id="IPR029039">
    <property type="entry name" value="Flavoprotein-like_sf"/>
</dbReference>
<dbReference type="GO" id="GO:0010181">
    <property type="term" value="F:FMN binding"/>
    <property type="evidence" value="ECO:0007669"/>
    <property type="project" value="TreeGrafter"/>
</dbReference>
<dbReference type="GO" id="GO:0005829">
    <property type="term" value="C:cytosol"/>
    <property type="evidence" value="ECO:0007669"/>
    <property type="project" value="TreeGrafter"/>
</dbReference>
<dbReference type="InterPro" id="IPR050712">
    <property type="entry name" value="NAD(P)H-dep_reductase"/>
</dbReference>
<dbReference type="KEGG" id="bse:Bsel_1559"/>
<dbReference type="EMBL" id="CP001791">
    <property type="protein sequence ID" value="ADH99071.1"/>
    <property type="molecule type" value="Genomic_DNA"/>
</dbReference>
<dbReference type="Gene3D" id="3.40.50.360">
    <property type="match status" value="1"/>
</dbReference>
<evidence type="ECO:0000313" key="3">
    <source>
        <dbReference type="EMBL" id="ADH99071.1"/>
    </source>
</evidence>
<dbReference type="Pfam" id="PF03358">
    <property type="entry name" value="FMN_red"/>
    <property type="match status" value="1"/>
</dbReference>
<organism evidence="3 4">
    <name type="scientific">Bacillus selenitireducens (strain ATCC 700615 / DSM 15326 / MLS10)</name>
    <dbReference type="NCBI Taxonomy" id="439292"/>
    <lineage>
        <taxon>Bacteria</taxon>
        <taxon>Bacillati</taxon>
        <taxon>Bacillota</taxon>
        <taxon>Bacilli</taxon>
        <taxon>Bacillales</taxon>
        <taxon>Bacillaceae</taxon>
        <taxon>Salisediminibacterium</taxon>
    </lineage>
</organism>
<dbReference type="GO" id="GO:0016491">
    <property type="term" value="F:oxidoreductase activity"/>
    <property type="evidence" value="ECO:0007669"/>
    <property type="project" value="InterPro"/>
</dbReference>
<feature type="domain" description="NADPH-dependent FMN reductase-like" evidence="2">
    <location>
        <begin position="4"/>
        <end position="147"/>
    </location>
</feature>
<comment type="similarity">
    <text evidence="1">Belongs to the azoreductase type 2 family.</text>
</comment>
<accession>D6XTD5</accession>
<gene>
    <name evidence="3" type="ordered locus">Bsel_1559</name>
</gene>
<keyword evidence="4" id="KW-1185">Reference proteome</keyword>
<evidence type="ECO:0000256" key="1">
    <source>
        <dbReference type="ARBA" id="ARBA00009428"/>
    </source>
</evidence>